<evidence type="ECO:0000259" key="2">
    <source>
        <dbReference type="Pfam" id="PF07727"/>
    </source>
</evidence>
<comment type="caution">
    <text evidence="3">The sequence shown here is derived from an EMBL/GenBank/DDBJ whole genome shotgun (WGS) entry which is preliminary data.</text>
</comment>
<dbReference type="EMBL" id="BQNB010009679">
    <property type="protein sequence ID" value="GJS66874.1"/>
    <property type="molecule type" value="Genomic_DNA"/>
</dbReference>
<accession>A0ABQ4XNB5</accession>
<proteinExistence type="predicted"/>
<protein>
    <submittedName>
        <fullName evidence="3">Retrovirus-related pol polyprotein from transposon TNT 1-94</fullName>
    </submittedName>
</protein>
<evidence type="ECO:0000313" key="3">
    <source>
        <dbReference type="EMBL" id="GJS66874.1"/>
    </source>
</evidence>
<sequence length="386" mass="44627">MVDNTPFTKKKSSNLSIVQIYVDDIIFGSTCQDMCDEFAKIMHDEFEMSMMGELNFFLGLQIKQMEDGIFFIQSKYIKEMLKKFGLEDSKPMKTPISSDTKLTKDKDCESVDSTKYRGMIGDNASYHRIRSPNTRNYIPIISNEFDQPLQNTIKLLEKQSFHEGRVVTARTLTSGHLTTWRLALPQKEVIVIMFRRLCHMLYCIETSIEYNLAFFILRRMESIQNSPKANLPYGMLLTRLLTHIVSNFPELSNDRYILCDRVVHPLAPYYERKTRSDHGMKKCRSSNPSSSSNVLDHSSSSHHVDENDGGNDEESFHSNTPSSSQLINSLSNVVPRVFESPPHENQTMYTYQTEILNHQSQHRDEHRKGLRSIERDLKNAMRGSKK</sequence>
<evidence type="ECO:0000313" key="4">
    <source>
        <dbReference type="Proteomes" id="UP001151760"/>
    </source>
</evidence>
<dbReference type="Pfam" id="PF07727">
    <property type="entry name" value="RVT_2"/>
    <property type="match status" value="1"/>
</dbReference>
<dbReference type="Proteomes" id="UP001151760">
    <property type="component" value="Unassembled WGS sequence"/>
</dbReference>
<gene>
    <name evidence="3" type="ORF">Tco_0681438</name>
</gene>
<dbReference type="InterPro" id="IPR013103">
    <property type="entry name" value="RVT_2"/>
</dbReference>
<reference evidence="3" key="2">
    <citation type="submission" date="2022-01" db="EMBL/GenBank/DDBJ databases">
        <authorList>
            <person name="Yamashiro T."/>
            <person name="Shiraishi A."/>
            <person name="Satake H."/>
            <person name="Nakayama K."/>
        </authorList>
    </citation>
    <scope>NUCLEOTIDE SEQUENCE</scope>
</reference>
<feature type="compositionally biased region" description="Basic and acidic residues" evidence="1">
    <location>
        <begin position="361"/>
        <end position="379"/>
    </location>
</feature>
<feature type="region of interest" description="Disordered" evidence="1">
    <location>
        <begin position="359"/>
        <end position="386"/>
    </location>
</feature>
<name>A0ABQ4XNB5_9ASTR</name>
<feature type="compositionally biased region" description="Low complexity" evidence="1">
    <location>
        <begin position="285"/>
        <end position="298"/>
    </location>
</feature>
<feature type="domain" description="Reverse transcriptase Ty1/copia-type" evidence="2">
    <location>
        <begin position="7"/>
        <end position="96"/>
    </location>
</feature>
<feature type="compositionally biased region" description="Polar residues" evidence="1">
    <location>
        <begin position="317"/>
        <end position="326"/>
    </location>
</feature>
<reference evidence="3" key="1">
    <citation type="journal article" date="2022" name="Int. J. Mol. Sci.">
        <title>Draft Genome of Tanacetum Coccineum: Genomic Comparison of Closely Related Tanacetum-Family Plants.</title>
        <authorList>
            <person name="Yamashiro T."/>
            <person name="Shiraishi A."/>
            <person name="Nakayama K."/>
            <person name="Satake H."/>
        </authorList>
    </citation>
    <scope>NUCLEOTIDE SEQUENCE</scope>
</reference>
<feature type="region of interest" description="Disordered" evidence="1">
    <location>
        <begin position="274"/>
        <end position="326"/>
    </location>
</feature>
<evidence type="ECO:0000256" key="1">
    <source>
        <dbReference type="SAM" id="MobiDB-lite"/>
    </source>
</evidence>
<organism evidence="3 4">
    <name type="scientific">Tanacetum coccineum</name>
    <dbReference type="NCBI Taxonomy" id="301880"/>
    <lineage>
        <taxon>Eukaryota</taxon>
        <taxon>Viridiplantae</taxon>
        <taxon>Streptophyta</taxon>
        <taxon>Embryophyta</taxon>
        <taxon>Tracheophyta</taxon>
        <taxon>Spermatophyta</taxon>
        <taxon>Magnoliopsida</taxon>
        <taxon>eudicotyledons</taxon>
        <taxon>Gunneridae</taxon>
        <taxon>Pentapetalae</taxon>
        <taxon>asterids</taxon>
        <taxon>campanulids</taxon>
        <taxon>Asterales</taxon>
        <taxon>Asteraceae</taxon>
        <taxon>Asteroideae</taxon>
        <taxon>Anthemideae</taxon>
        <taxon>Anthemidinae</taxon>
        <taxon>Tanacetum</taxon>
    </lineage>
</organism>
<keyword evidence="4" id="KW-1185">Reference proteome</keyword>